<dbReference type="eggNOG" id="COG2080">
    <property type="taxonomic scope" value="Bacteria"/>
</dbReference>
<protein>
    <submittedName>
        <fullName evidence="7">(2Fe-2S)-binding</fullName>
    </submittedName>
</protein>
<dbReference type="PROSITE" id="PS51085">
    <property type="entry name" value="2FE2S_FER_2"/>
    <property type="match status" value="1"/>
</dbReference>
<keyword evidence="8" id="KW-1185">Reference proteome</keyword>
<dbReference type="GO" id="GO:0016491">
    <property type="term" value="F:oxidoreductase activity"/>
    <property type="evidence" value="ECO:0007669"/>
    <property type="project" value="UniProtKB-KW"/>
</dbReference>
<keyword evidence="4" id="KW-0408">Iron</keyword>
<dbReference type="Proteomes" id="UP000001968">
    <property type="component" value="Chromosome"/>
</dbReference>
<dbReference type="STRING" id="335541.Swol_1818"/>
<keyword evidence="5" id="KW-0411">Iron-sulfur</keyword>
<dbReference type="AlphaFoldDB" id="Q0AVY8"/>
<evidence type="ECO:0000259" key="6">
    <source>
        <dbReference type="PROSITE" id="PS51085"/>
    </source>
</evidence>
<dbReference type="GO" id="GO:0046872">
    <property type="term" value="F:metal ion binding"/>
    <property type="evidence" value="ECO:0007669"/>
    <property type="project" value="UniProtKB-KW"/>
</dbReference>
<evidence type="ECO:0000256" key="2">
    <source>
        <dbReference type="ARBA" id="ARBA00022723"/>
    </source>
</evidence>
<dbReference type="InterPro" id="IPR051452">
    <property type="entry name" value="Diverse_Oxidoreductases"/>
</dbReference>
<dbReference type="PROSITE" id="PS00197">
    <property type="entry name" value="2FE2S_FER_1"/>
    <property type="match status" value="1"/>
</dbReference>
<feature type="domain" description="2Fe-2S ferredoxin-type" evidence="6">
    <location>
        <begin position="1"/>
        <end position="77"/>
    </location>
</feature>
<reference evidence="8" key="1">
    <citation type="journal article" date="2010" name="Environ. Microbiol.">
        <title>The genome of Syntrophomonas wolfei: new insights into syntrophic metabolism and biohydrogen production.</title>
        <authorList>
            <person name="Sieber J.R."/>
            <person name="Sims D.R."/>
            <person name="Han C."/>
            <person name="Kim E."/>
            <person name="Lykidis A."/>
            <person name="Lapidus A.L."/>
            <person name="McDonnald E."/>
            <person name="Rohlin L."/>
            <person name="Culley D.E."/>
            <person name="Gunsalus R."/>
            <person name="McInerney M.J."/>
        </authorList>
    </citation>
    <scope>NUCLEOTIDE SEQUENCE [LARGE SCALE GENOMIC DNA]</scope>
    <source>
        <strain evidence="8">DSM 2245B / Goettingen</strain>
    </source>
</reference>
<dbReference type="EMBL" id="CP000448">
    <property type="protein sequence ID" value="ABI69116.1"/>
    <property type="molecule type" value="Genomic_DNA"/>
</dbReference>
<dbReference type="Pfam" id="PF01799">
    <property type="entry name" value="Fer2_2"/>
    <property type="match status" value="1"/>
</dbReference>
<dbReference type="Gene3D" id="3.10.20.30">
    <property type="match status" value="1"/>
</dbReference>
<proteinExistence type="predicted"/>
<evidence type="ECO:0000256" key="1">
    <source>
        <dbReference type="ARBA" id="ARBA00022714"/>
    </source>
</evidence>
<dbReference type="FunFam" id="1.10.150.120:FF:000003">
    <property type="entry name" value="Carbon monoxide dehydrogenase, small subunit"/>
    <property type="match status" value="1"/>
</dbReference>
<dbReference type="HOGENOM" id="CLU_052511_3_1_9"/>
<name>Q0AVY8_SYNWW</name>
<dbReference type="SUPFAM" id="SSF54292">
    <property type="entry name" value="2Fe-2S ferredoxin-like"/>
    <property type="match status" value="1"/>
</dbReference>
<dbReference type="KEGG" id="swo:Swol_1818"/>
<dbReference type="InterPro" id="IPR012675">
    <property type="entry name" value="Beta-grasp_dom_sf"/>
</dbReference>
<dbReference type="CDD" id="cd00207">
    <property type="entry name" value="fer2"/>
    <property type="match status" value="1"/>
</dbReference>
<dbReference type="InterPro" id="IPR006058">
    <property type="entry name" value="2Fe2S_fd_BS"/>
</dbReference>
<dbReference type="GO" id="GO:0051537">
    <property type="term" value="F:2 iron, 2 sulfur cluster binding"/>
    <property type="evidence" value="ECO:0007669"/>
    <property type="project" value="UniProtKB-KW"/>
</dbReference>
<dbReference type="OrthoDB" id="9796880at2"/>
<keyword evidence="3" id="KW-0560">Oxidoreductase</keyword>
<accession>Q0AVY8</accession>
<dbReference type="Gene3D" id="1.10.150.120">
    <property type="entry name" value="[2Fe-2S]-binding domain"/>
    <property type="match status" value="1"/>
</dbReference>
<dbReference type="PANTHER" id="PTHR44379:SF5">
    <property type="entry name" value="OXIDOREDUCTASE WITH IRON-SULFUR SUBUNIT"/>
    <property type="match status" value="1"/>
</dbReference>
<organism evidence="7 8">
    <name type="scientific">Syntrophomonas wolfei subsp. wolfei (strain DSM 2245B / Goettingen)</name>
    <dbReference type="NCBI Taxonomy" id="335541"/>
    <lineage>
        <taxon>Bacteria</taxon>
        <taxon>Bacillati</taxon>
        <taxon>Bacillota</taxon>
        <taxon>Clostridia</taxon>
        <taxon>Eubacteriales</taxon>
        <taxon>Syntrophomonadaceae</taxon>
        <taxon>Syntrophomonas</taxon>
    </lineage>
</organism>
<evidence type="ECO:0000256" key="3">
    <source>
        <dbReference type="ARBA" id="ARBA00023002"/>
    </source>
</evidence>
<keyword evidence="2" id="KW-0479">Metal-binding</keyword>
<dbReference type="PANTHER" id="PTHR44379">
    <property type="entry name" value="OXIDOREDUCTASE WITH IRON-SULFUR SUBUNIT"/>
    <property type="match status" value="1"/>
</dbReference>
<evidence type="ECO:0000256" key="4">
    <source>
        <dbReference type="ARBA" id="ARBA00023004"/>
    </source>
</evidence>
<evidence type="ECO:0000256" key="5">
    <source>
        <dbReference type="ARBA" id="ARBA00023014"/>
    </source>
</evidence>
<sequence>MKIVFELNGIKQEIDCLPDSRVVDLLREELGHTGTKEACGSGECGACTILVDGVSKLSCLMLAAQLQGRSITTIEGMSSGKKLHPIQQAFVDKGAVQCGFCSPGMLMATVDFLQRNPAPDRQQIRTALSGNLCRCTGYQKIIDAVESAAAEMRDEL</sequence>
<keyword evidence="1" id="KW-0001">2Fe-2S</keyword>
<dbReference type="InterPro" id="IPR001041">
    <property type="entry name" value="2Fe-2S_ferredoxin-type"/>
</dbReference>
<dbReference type="InterPro" id="IPR036884">
    <property type="entry name" value="2Fe-2S-bd_dom_sf"/>
</dbReference>
<dbReference type="RefSeq" id="WP_011641211.1">
    <property type="nucleotide sequence ID" value="NC_008346.1"/>
</dbReference>
<gene>
    <name evidence="7" type="ordered locus">Swol_1818</name>
</gene>
<evidence type="ECO:0000313" key="8">
    <source>
        <dbReference type="Proteomes" id="UP000001968"/>
    </source>
</evidence>
<dbReference type="InterPro" id="IPR002888">
    <property type="entry name" value="2Fe-2S-bd"/>
</dbReference>
<dbReference type="Pfam" id="PF00111">
    <property type="entry name" value="Fer2"/>
    <property type="match status" value="1"/>
</dbReference>
<evidence type="ECO:0000313" key="7">
    <source>
        <dbReference type="EMBL" id="ABI69116.1"/>
    </source>
</evidence>
<dbReference type="SUPFAM" id="SSF47741">
    <property type="entry name" value="CO dehydrogenase ISP C-domain like"/>
    <property type="match status" value="1"/>
</dbReference>
<dbReference type="InterPro" id="IPR036010">
    <property type="entry name" value="2Fe-2S_ferredoxin-like_sf"/>
</dbReference>